<dbReference type="Pfam" id="PF04784">
    <property type="entry name" value="DUF547"/>
    <property type="match status" value="1"/>
</dbReference>
<comment type="caution">
    <text evidence="2">The sequence shown here is derived from an EMBL/GenBank/DDBJ whole genome shotgun (WGS) entry which is preliminary data.</text>
</comment>
<proteinExistence type="predicted"/>
<keyword evidence="3" id="KW-1185">Reference proteome</keyword>
<reference evidence="2 3" key="1">
    <citation type="submission" date="2019-02" db="EMBL/GenBank/DDBJ databases">
        <authorList>
            <person name="Goldberg S.R."/>
            <person name="Haltli B.A."/>
            <person name="Correa H."/>
            <person name="Russell K.G."/>
        </authorList>
    </citation>
    <scope>NUCLEOTIDE SEQUENCE [LARGE SCALE GENOMIC DNA]</scope>
    <source>
        <strain evidence="2 3">JCM 16186</strain>
    </source>
</reference>
<dbReference type="PANTHER" id="PTHR46361">
    <property type="entry name" value="ELECTRON CARRIER/ PROTEIN DISULFIDE OXIDOREDUCTASE"/>
    <property type="match status" value="1"/>
</dbReference>
<evidence type="ECO:0000313" key="2">
    <source>
        <dbReference type="EMBL" id="MTI23372.1"/>
    </source>
</evidence>
<accession>A0ABW9RH44</accession>
<dbReference type="Proteomes" id="UP000798808">
    <property type="component" value="Unassembled WGS sequence"/>
</dbReference>
<name>A0ABW9RH44_9BACT</name>
<protein>
    <submittedName>
        <fullName evidence="2">DUF547 domain-containing protein</fullName>
    </submittedName>
</protein>
<dbReference type="RefSeq" id="WP_155168529.1">
    <property type="nucleotide sequence ID" value="NZ_SMLW01000116.1"/>
</dbReference>
<evidence type="ECO:0000313" key="3">
    <source>
        <dbReference type="Proteomes" id="UP000798808"/>
    </source>
</evidence>
<dbReference type="EMBL" id="SMLW01000116">
    <property type="protein sequence ID" value="MTI23372.1"/>
    <property type="molecule type" value="Genomic_DNA"/>
</dbReference>
<dbReference type="PANTHER" id="PTHR46361:SF3">
    <property type="entry name" value="ELECTRON CARRIER_ PROTEIN DISULFIDE OXIDOREDUCTASE"/>
    <property type="match status" value="1"/>
</dbReference>
<organism evidence="2 3">
    <name type="scientific">Fulvivirga kasyanovii</name>
    <dbReference type="NCBI Taxonomy" id="396812"/>
    <lineage>
        <taxon>Bacteria</taxon>
        <taxon>Pseudomonadati</taxon>
        <taxon>Bacteroidota</taxon>
        <taxon>Cytophagia</taxon>
        <taxon>Cytophagales</taxon>
        <taxon>Fulvivirgaceae</taxon>
        <taxon>Fulvivirga</taxon>
    </lineage>
</organism>
<dbReference type="InterPro" id="IPR006869">
    <property type="entry name" value="DUF547"/>
</dbReference>
<gene>
    <name evidence="2" type="ORF">E1163_00240</name>
</gene>
<sequence length="246" mass="28819">MLCVLLLSACGSSARQRVADPPPHDIWNALLHKHVDGAGWVNYEGFMRDQEKLEEYLKLLSNNAPDKDLWSREEQLAYWINAYNAFTVKLIIDNYPLESIRDLDPVLSIPAINTVWHRKFFEIGGKKTSLDEIEHEILRKEFAEPRIHFAINCASYSCPPLRSEAYKADIVDQQLNEQAILFINDPLRNQISHDRVVLSRIFKWFKSDFTRDVSLVEYLNRYSRIYIADTADLEYLPYNWQLNEKP</sequence>
<feature type="domain" description="DUF547" evidence="1">
    <location>
        <begin position="70"/>
        <end position="183"/>
    </location>
</feature>
<evidence type="ECO:0000259" key="1">
    <source>
        <dbReference type="Pfam" id="PF04784"/>
    </source>
</evidence>